<evidence type="ECO:0000256" key="11">
    <source>
        <dbReference type="ARBA" id="ARBA00023201"/>
    </source>
</evidence>
<evidence type="ECO:0000256" key="6">
    <source>
        <dbReference type="ARBA" id="ARBA00022847"/>
    </source>
</evidence>
<evidence type="ECO:0000256" key="12">
    <source>
        <dbReference type="ARBA" id="ARBA00033708"/>
    </source>
</evidence>
<dbReference type="Proteomes" id="UP000188181">
    <property type="component" value="Chromosome"/>
</dbReference>
<feature type="transmembrane region" description="Helical" evidence="14">
    <location>
        <begin position="192"/>
        <end position="213"/>
    </location>
</feature>
<dbReference type="RefSeq" id="WP_146683324.1">
    <property type="nucleotide sequence ID" value="NZ_CP019646.1"/>
</dbReference>
<evidence type="ECO:0000256" key="7">
    <source>
        <dbReference type="ARBA" id="ARBA00022989"/>
    </source>
</evidence>
<keyword evidence="3" id="KW-0813">Transport</keyword>
<evidence type="ECO:0000256" key="8">
    <source>
        <dbReference type="ARBA" id="ARBA00023053"/>
    </source>
</evidence>
<dbReference type="AlphaFoldDB" id="A0A1Q2MEI3"/>
<name>A0A1Q2MEI3_9BACT</name>
<feature type="transmembrane region" description="Helical" evidence="14">
    <location>
        <begin position="396"/>
        <end position="415"/>
    </location>
</feature>
<sequence>MAGFEWAIVAGLVGIIIFFGIWSQKYVKNAADFLVAGRGCGKYLGATAGEAASMGAISLIAFLQAAYVGGPVAWWTMIVTVVVYLLISVTGWGIYRLRETRAMTLNELLEKRYSRRLRVFCGVLCFISGVLNMGIFPIVTGRFIMYICNLPVYFDFAGITFKTVWVTTGLLVAISLLLAFKGGQISLIITDFMQWSVIMAMYIAVGIAVYRIVNWDDISAAILAQKDTRPMLDPYMPTTANAFGLWYFVLFSFRAFYNVLSWAPGSGRAQSATQAREAKMMWILSYIRQGANMGLIFASVACFAFMNSPQFADMAAKIQATIQNIPNTKVQSEMAVPIFLSYILPAGIKGLFVAGMVAASISTLDTYFLSWGGVLTQDVIAPLRRKPLSNESRLRFLRWSVAGVAVFVYFFSLVWKQSDYIWMYFAITGSIYTGGAGAVILGGIYWRKATEKGAWAAMITGSSLAIISIIVQQQCSKMPWWPHWLNGLWLSVMASLCAIIIFVIISFLTYKKPYDLEELLNRKPHLWEKHPDKVKYTWFEMLITVITIVLLVSLAIGGWYSRTHEISAQSWITFWKWYSFIVFGYSIPVAIWFFIGSLFDLRTLFKTLKENHLLVNIDSDKG</sequence>
<evidence type="ECO:0000313" key="16">
    <source>
        <dbReference type="Proteomes" id="UP000188181"/>
    </source>
</evidence>
<dbReference type="PANTHER" id="PTHR48086:SF3">
    <property type="entry name" value="SODIUM_PROLINE SYMPORTER"/>
    <property type="match status" value="1"/>
</dbReference>
<keyword evidence="16" id="KW-1185">Reference proteome</keyword>
<dbReference type="GO" id="GO:0006814">
    <property type="term" value="P:sodium ion transport"/>
    <property type="evidence" value="ECO:0007669"/>
    <property type="project" value="UniProtKB-KW"/>
</dbReference>
<keyword evidence="8" id="KW-0915">Sodium</keyword>
<dbReference type="PANTHER" id="PTHR48086">
    <property type="entry name" value="SODIUM/PROLINE SYMPORTER-RELATED"/>
    <property type="match status" value="1"/>
</dbReference>
<evidence type="ECO:0000256" key="14">
    <source>
        <dbReference type="SAM" id="Phobius"/>
    </source>
</evidence>
<accession>A0A1Q2MEI3</accession>
<evidence type="ECO:0000256" key="13">
    <source>
        <dbReference type="RuleBase" id="RU362091"/>
    </source>
</evidence>
<evidence type="ECO:0000256" key="1">
    <source>
        <dbReference type="ARBA" id="ARBA00004651"/>
    </source>
</evidence>
<dbReference type="Pfam" id="PF00474">
    <property type="entry name" value="SSF"/>
    <property type="match status" value="1"/>
</dbReference>
<comment type="similarity">
    <text evidence="2 13">Belongs to the sodium:solute symporter (SSF) (TC 2.A.21) family.</text>
</comment>
<dbReference type="PROSITE" id="PS50283">
    <property type="entry name" value="NA_SOLUT_SYMP_3"/>
    <property type="match status" value="1"/>
</dbReference>
<dbReference type="Gene3D" id="1.20.1730.10">
    <property type="entry name" value="Sodium/glucose cotransporter"/>
    <property type="match status" value="1"/>
</dbReference>
<keyword evidence="7 14" id="KW-1133">Transmembrane helix</keyword>
<feature type="transmembrane region" description="Helical" evidence="14">
    <location>
        <begin position="245"/>
        <end position="265"/>
    </location>
</feature>
<dbReference type="GO" id="GO:0005886">
    <property type="term" value="C:plasma membrane"/>
    <property type="evidence" value="ECO:0007669"/>
    <property type="project" value="UniProtKB-SubCell"/>
</dbReference>
<keyword evidence="11" id="KW-0739">Sodium transport</keyword>
<dbReference type="GO" id="GO:0015293">
    <property type="term" value="F:symporter activity"/>
    <property type="evidence" value="ECO:0007669"/>
    <property type="project" value="UniProtKB-KW"/>
</dbReference>
<dbReference type="InterPro" id="IPR001734">
    <property type="entry name" value="Na/solute_symporter"/>
</dbReference>
<evidence type="ECO:0000256" key="3">
    <source>
        <dbReference type="ARBA" id="ARBA00022448"/>
    </source>
</evidence>
<comment type="subcellular location">
    <subcellularLocation>
        <location evidence="1">Cell membrane</location>
        <topology evidence="1">Multi-pass membrane protein</topology>
    </subcellularLocation>
</comment>
<evidence type="ECO:0000256" key="2">
    <source>
        <dbReference type="ARBA" id="ARBA00006434"/>
    </source>
</evidence>
<dbReference type="EMBL" id="CP019646">
    <property type="protein sequence ID" value="AQQ71113.1"/>
    <property type="molecule type" value="Genomic_DNA"/>
</dbReference>
<organism evidence="15 16">
    <name type="scientific">Limihaloglobus sulfuriphilus</name>
    <dbReference type="NCBI Taxonomy" id="1851148"/>
    <lineage>
        <taxon>Bacteria</taxon>
        <taxon>Pseudomonadati</taxon>
        <taxon>Planctomycetota</taxon>
        <taxon>Phycisphaerae</taxon>
        <taxon>Sedimentisphaerales</taxon>
        <taxon>Sedimentisphaeraceae</taxon>
        <taxon>Limihaloglobus</taxon>
    </lineage>
</organism>
<dbReference type="InterPro" id="IPR050277">
    <property type="entry name" value="Sodium:Solute_Symporter"/>
</dbReference>
<feature type="transmembrane region" description="Helical" evidence="14">
    <location>
        <begin position="286"/>
        <end position="306"/>
    </location>
</feature>
<keyword evidence="6" id="KW-0769">Symport</keyword>
<dbReference type="InterPro" id="IPR038377">
    <property type="entry name" value="Na/Glc_symporter_sf"/>
</dbReference>
<feature type="transmembrane region" description="Helical" evidence="14">
    <location>
        <begin position="538"/>
        <end position="560"/>
    </location>
</feature>
<gene>
    <name evidence="15" type="primary">panF</name>
    <name evidence="15" type="ORF">SMSP2_01478</name>
</gene>
<feature type="transmembrane region" description="Helical" evidence="14">
    <location>
        <begin position="43"/>
        <end position="67"/>
    </location>
</feature>
<feature type="transmembrane region" description="Helical" evidence="14">
    <location>
        <begin position="6"/>
        <end position="22"/>
    </location>
</feature>
<dbReference type="KEGG" id="pbas:SMSP2_01478"/>
<proteinExistence type="inferred from homology"/>
<evidence type="ECO:0000256" key="5">
    <source>
        <dbReference type="ARBA" id="ARBA00022692"/>
    </source>
</evidence>
<protein>
    <submittedName>
        <fullName evidence="15">Pantothenate permease</fullName>
    </submittedName>
</protein>
<feature type="transmembrane region" description="Helical" evidence="14">
    <location>
        <begin position="580"/>
        <end position="599"/>
    </location>
</feature>
<feature type="transmembrane region" description="Helical" evidence="14">
    <location>
        <begin position="73"/>
        <end position="95"/>
    </location>
</feature>
<feature type="transmembrane region" description="Helical" evidence="14">
    <location>
        <begin position="421"/>
        <end position="446"/>
    </location>
</feature>
<feature type="transmembrane region" description="Helical" evidence="14">
    <location>
        <begin position="484"/>
        <end position="510"/>
    </location>
</feature>
<comment type="catalytic activity">
    <reaction evidence="12">
        <text>L-proline(in) + Na(+)(in) = L-proline(out) + Na(+)(out)</text>
        <dbReference type="Rhea" id="RHEA:28967"/>
        <dbReference type="ChEBI" id="CHEBI:29101"/>
        <dbReference type="ChEBI" id="CHEBI:60039"/>
    </reaction>
</comment>
<dbReference type="OrthoDB" id="9815743at2"/>
<evidence type="ECO:0000256" key="4">
    <source>
        <dbReference type="ARBA" id="ARBA00022475"/>
    </source>
</evidence>
<evidence type="ECO:0000256" key="10">
    <source>
        <dbReference type="ARBA" id="ARBA00023136"/>
    </source>
</evidence>
<feature type="transmembrane region" description="Helical" evidence="14">
    <location>
        <begin position="159"/>
        <end position="180"/>
    </location>
</feature>
<feature type="transmembrane region" description="Helical" evidence="14">
    <location>
        <begin position="351"/>
        <end position="375"/>
    </location>
</feature>
<evidence type="ECO:0000256" key="9">
    <source>
        <dbReference type="ARBA" id="ARBA00023065"/>
    </source>
</evidence>
<evidence type="ECO:0000313" key="15">
    <source>
        <dbReference type="EMBL" id="AQQ71113.1"/>
    </source>
</evidence>
<keyword evidence="5 14" id="KW-0812">Transmembrane</keyword>
<reference evidence="16" key="1">
    <citation type="submission" date="2017-02" db="EMBL/GenBank/DDBJ databases">
        <title>Comparative genomics and description of representatives of a novel lineage of planctomycetes thriving in anoxic sediments.</title>
        <authorList>
            <person name="Spring S."/>
            <person name="Bunk B."/>
            <person name="Sproer C."/>
        </authorList>
    </citation>
    <scope>NUCLEOTIDE SEQUENCE [LARGE SCALE GENOMIC DNA]</scope>
    <source>
        <strain evidence="16">SM-Chi-D1</strain>
    </source>
</reference>
<keyword evidence="10 14" id="KW-0472">Membrane</keyword>
<dbReference type="STRING" id="1851148.SMSP2_01478"/>
<feature type="transmembrane region" description="Helical" evidence="14">
    <location>
        <begin position="116"/>
        <end position="139"/>
    </location>
</feature>
<keyword evidence="9" id="KW-0406">Ion transport</keyword>
<keyword evidence="4" id="KW-1003">Cell membrane</keyword>
<feature type="transmembrane region" description="Helical" evidence="14">
    <location>
        <begin position="453"/>
        <end position="472"/>
    </location>
</feature>